<dbReference type="Proteomes" id="UP001266305">
    <property type="component" value="Unassembled WGS sequence"/>
</dbReference>
<keyword evidence="3" id="KW-1185">Reference proteome</keyword>
<evidence type="ECO:0000313" key="2">
    <source>
        <dbReference type="EMBL" id="KAK2081847.1"/>
    </source>
</evidence>
<evidence type="ECO:0000256" key="1">
    <source>
        <dbReference type="SAM" id="MobiDB-lite"/>
    </source>
</evidence>
<evidence type="ECO:0000313" key="3">
    <source>
        <dbReference type="Proteomes" id="UP001266305"/>
    </source>
</evidence>
<name>A0ABQ9TCC1_SAGOE</name>
<organism evidence="2 3">
    <name type="scientific">Saguinus oedipus</name>
    <name type="common">Cotton-top tamarin</name>
    <name type="synonym">Oedipomidas oedipus</name>
    <dbReference type="NCBI Taxonomy" id="9490"/>
    <lineage>
        <taxon>Eukaryota</taxon>
        <taxon>Metazoa</taxon>
        <taxon>Chordata</taxon>
        <taxon>Craniata</taxon>
        <taxon>Vertebrata</taxon>
        <taxon>Euteleostomi</taxon>
        <taxon>Mammalia</taxon>
        <taxon>Eutheria</taxon>
        <taxon>Euarchontoglires</taxon>
        <taxon>Primates</taxon>
        <taxon>Haplorrhini</taxon>
        <taxon>Platyrrhini</taxon>
        <taxon>Cebidae</taxon>
        <taxon>Callitrichinae</taxon>
        <taxon>Saguinus</taxon>
    </lineage>
</organism>
<sequence length="264" mass="28283">MVGSLPCGCALCRGIGGLIYPIGMPFLPCGWQASEPHAAAGPLLVLQPADPLSIFSVSAVEHGELPPLQGQHQQPGPGGAPALPPLHHYHHHQHAHPLHLATRDHLLHDQHLQVGTILPSLPAPTFLPHPMVFLLEIGWPLKIGGPGSGEATETCKLRSKDPGQGPSEPQSTCPRNPKGYFVQNTVFDFFKSVGLQQGVLLYPTPTACIDDISITTSMEQDSGEGWLCLFPVWKALPGKRFSSTHEGKIQTVHLGTVSQNHLCG</sequence>
<comment type="caution">
    <text evidence="2">The sequence shown here is derived from an EMBL/GenBank/DDBJ whole genome shotgun (WGS) entry which is preliminary data.</text>
</comment>
<reference evidence="2 3" key="1">
    <citation type="submission" date="2023-05" db="EMBL/GenBank/DDBJ databases">
        <title>B98-5 Cell Line De Novo Hybrid Assembly: An Optical Mapping Approach.</title>
        <authorList>
            <person name="Kananen K."/>
            <person name="Auerbach J.A."/>
            <person name="Kautto E."/>
            <person name="Blachly J.S."/>
        </authorList>
    </citation>
    <scope>NUCLEOTIDE SEQUENCE [LARGE SCALE GENOMIC DNA]</scope>
    <source>
        <strain evidence="2">B95-8</strain>
        <tissue evidence="2">Cell line</tissue>
    </source>
</reference>
<feature type="region of interest" description="Disordered" evidence="1">
    <location>
        <begin position="150"/>
        <end position="175"/>
    </location>
</feature>
<accession>A0ABQ9TCC1</accession>
<gene>
    <name evidence="2" type="ORF">P7K49_039856</name>
</gene>
<dbReference type="EMBL" id="JASSZA010000052">
    <property type="protein sequence ID" value="KAK2081847.1"/>
    <property type="molecule type" value="Genomic_DNA"/>
</dbReference>
<protein>
    <submittedName>
        <fullName evidence="2">Uncharacterized protein</fullName>
    </submittedName>
</protein>
<proteinExistence type="predicted"/>